<dbReference type="EMBL" id="RDPI01000949">
    <property type="protein sequence ID" value="MBF4376611.1"/>
    <property type="molecule type" value="Genomic_DNA"/>
</dbReference>
<name>A0ABR9ZEZ4_VIBAN</name>
<proteinExistence type="predicted"/>
<accession>A0ABR9ZEZ4</accession>
<organism evidence="1 2">
    <name type="scientific">Vibrio anguillarum</name>
    <name type="common">Listonella anguillarum</name>
    <dbReference type="NCBI Taxonomy" id="55601"/>
    <lineage>
        <taxon>Bacteria</taxon>
        <taxon>Pseudomonadati</taxon>
        <taxon>Pseudomonadota</taxon>
        <taxon>Gammaproteobacteria</taxon>
        <taxon>Vibrionales</taxon>
        <taxon>Vibrionaceae</taxon>
        <taxon>Vibrio</taxon>
    </lineage>
</organism>
<reference evidence="1 2" key="1">
    <citation type="journal article" date="2021" name="PeerJ">
        <title>Analysis of 44 Vibrio anguillarum genomes reveals high genetic diversity.</title>
        <authorList>
            <person name="Hansen M.J."/>
            <person name="Dalsgaard I."/>
        </authorList>
    </citation>
    <scope>NUCLEOTIDE SEQUENCE [LARGE SCALE GENOMIC DNA]</scope>
    <source>
        <strain evidence="1 2">040915-1/1B</strain>
    </source>
</reference>
<evidence type="ECO:0000313" key="2">
    <source>
        <dbReference type="Proteomes" id="UP000726136"/>
    </source>
</evidence>
<feature type="non-terminal residue" evidence="1">
    <location>
        <position position="1"/>
    </location>
</feature>
<sequence length="79" mass="8668">MMLITPKLPSLLAEPIAPTYESRPTAKPTSAQASGIVKRLRFANLSLTAIRKDNKPTIPVIRDHVSGIYKPSLVKVDIM</sequence>
<evidence type="ECO:0000313" key="1">
    <source>
        <dbReference type="EMBL" id="MBF4376611.1"/>
    </source>
</evidence>
<protein>
    <submittedName>
        <fullName evidence="1">Uncharacterized protein</fullName>
    </submittedName>
</protein>
<gene>
    <name evidence="1" type="ORF">EAY46_26895</name>
</gene>
<dbReference type="Proteomes" id="UP000726136">
    <property type="component" value="Unassembled WGS sequence"/>
</dbReference>
<comment type="caution">
    <text evidence="1">The sequence shown here is derived from an EMBL/GenBank/DDBJ whole genome shotgun (WGS) entry which is preliminary data.</text>
</comment>
<keyword evidence="2" id="KW-1185">Reference proteome</keyword>